<name>A0A7M4FFD9_CROPO</name>
<evidence type="ECO:0000259" key="5">
    <source>
        <dbReference type="PROSITE" id="PS51718"/>
    </source>
</evidence>
<feature type="region of interest" description="Disordered" evidence="3">
    <location>
        <begin position="1"/>
        <end position="30"/>
    </location>
</feature>
<dbReference type="SUPFAM" id="SSF52540">
    <property type="entry name" value="P-loop containing nucleoside triphosphate hydrolases"/>
    <property type="match status" value="1"/>
</dbReference>
<dbReference type="PANTHER" id="PTHR11566:SF231">
    <property type="entry name" value="INTERFERON-INDUCED GTP-BINDING PROTEIN MX"/>
    <property type="match status" value="1"/>
</dbReference>
<keyword evidence="1" id="KW-0547">Nucleotide-binding</keyword>
<dbReference type="GO" id="GO:0005737">
    <property type="term" value="C:cytoplasm"/>
    <property type="evidence" value="ECO:0007669"/>
    <property type="project" value="TreeGrafter"/>
</dbReference>
<evidence type="ECO:0000256" key="1">
    <source>
        <dbReference type="ARBA" id="ARBA00022741"/>
    </source>
</evidence>
<sequence>MGPGQLPRLPVGAAQPGSTDSCQSALCSGPHQSGVGPDTLGHWFQDGDQSAGHLSMGGDTHAALNSLPKLSELFLGSEYEEKVHPCIDLIDSLRALGVEKVLVFPAIAMIGDQSSGKSSVLEALSGVALSRGSGIVTRCPLEVKLKKIHVTEGWKGKIKYKEVQELDYPSEVEKEIKNAQDLMAGKGVGISQELISLEISSPYVPDLTLIDLPGIAKIIKHIKTYITKQETINSVVVSSNIDIATTEALKMANEVDPDGERTLGVLTKPDLVDKGTERTVIDIVHNLSVPLRKGYMIVKSHGQQDTNDKLTLASAITREREFFEEHEYFGLNVISIFPCTSNLQYMNMTVLPGNGMQIFPLSTVKFCMCTIVTNNSRSVLSLVVIFKWQFPISLQKIKLFNQDFVNAVQGEECFCFNAVVKAHMKEEILKFENQKFESIVKDQIRLLIIPATTVLKNTTDTFTEIAVKHFDNFLALHRAAKSGIEDLKQKQEAAAENMIQTQFKMERIVYRQDRLYSGDLEEARKLPLSAQRFYSPYTLDSPKQYSINKMTYHLTAYFKVSNRLTIQIPLIICSYVLQDYGETLQNATLQLLQDKNQFNILLKEWKDMSSDRINLRESIKHLREAQQCLAKFSISSSHA</sequence>
<evidence type="ECO:0008006" key="8">
    <source>
        <dbReference type="Google" id="ProtNLM"/>
    </source>
</evidence>
<proteinExistence type="predicted"/>
<dbReference type="GeneTree" id="ENSGT00940000155686"/>
<dbReference type="GO" id="GO:0016185">
    <property type="term" value="P:synaptic vesicle budding from presynaptic endocytic zone membrane"/>
    <property type="evidence" value="ECO:0007669"/>
    <property type="project" value="TreeGrafter"/>
</dbReference>
<dbReference type="InterPro" id="IPR003130">
    <property type="entry name" value="GED"/>
</dbReference>
<dbReference type="GO" id="GO:0031623">
    <property type="term" value="P:receptor internalization"/>
    <property type="evidence" value="ECO:0007669"/>
    <property type="project" value="TreeGrafter"/>
</dbReference>
<dbReference type="PROSITE" id="PS51388">
    <property type="entry name" value="GED"/>
    <property type="match status" value="1"/>
</dbReference>
<dbReference type="GO" id="GO:0005886">
    <property type="term" value="C:plasma membrane"/>
    <property type="evidence" value="ECO:0007669"/>
    <property type="project" value="TreeGrafter"/>
</dbReference>
<dbReference type="GO" id="GO:0051607">
    <property type="term" value="P:defense response to virus"/>
    <property type="evidence" value="ECO:0007669"/>
    <property type="project" value="TreeGrafter"/>
</dbReference>
<dbReference type="Pfam" id="PF01031">
    <property type="entry name" value="Dynamin_M"/>
    <property type="match status" value="2"/>
</dbReference>
<dbReference type="Proteomes" id="UP000594220">
    <property type="component" value="Unplaced"/>
</dbReference>
<dbReference type="InterPro" id="IPR020850">
    <property type="entry name" value="GED_dom"/>
</dbReference>
<dbReference type="PRINTS" id="PR00195">
    <property type="entry name" value="DYNAMIN"/>
</dbReference>
<dbReference type="GO" id="GO:0003924">
    <property type="term" value="F:GTPase activity"/>
    <property type="evidence" value="ECO:0007669"/>
    <property type="project" value="InterPro"/>
</dbReference>
<feature type="domain" description="GED" evidence="4">
    <location>
        <begin position="547"/>
        <end position="637"/>
    </location>
</feature>
<dbReference type="InterPro" id="IPR000375">
    <property type="entry name" value="Dynamin_stalk"/>
</dbReference>
<dbReference type="Gene3D" id="1.20.120.1240">
    <property type="entry name" value="Dynamin, middle domain"/>
    <property type="match status" value="1"/>
</dbReference>
<evidence type="ECO:0000256" key="3">
    <source>
        <dbReference type="SAM" id="MobiDB-lite"/>
    </source>
</evidence>
<protein>
    <recommendedName>
        <fullName evidence="8">MX dynamin like GTPase 1</fullName>
    </recommendedName>
</protein>
<dbReference type="PANTHER" id="PTHR11566">
    <property type="entry name" value="DYNAMIN"/>
    <property type="match status" value="1"/>
</dbReference>
<dbReference type="InterPro" id="IPR045063">
    <property type="entry name" value="Dynamin_N"/>
</dbReference>
<dbReference type="SMART" id="SM00053">
    <property type="entry name" value="DYNc"/>
    <property type="match status" value="1"/>
</dbReference>
<evidence type="ECO:0000256" key="2">
    <source>
        <dbReference type="ARBA" id="ARBA00023134"/>
    </source>
</evidence>
<dbReference type="AlphaFoldDB" id="A0A7M4FFD9"/>
<keyword evidence="2" id="KW-0342">GTP-binding</keyword>
<dbReference type="Ensembl" id="ENSCPRT00005027083.1">
    <property type="protein sequence ID" value="ENSCPRP00005023203.1"/>
    <property type="gene ID" value="ENSCPRG00005016122.1"/>
</dbReference>
<dbReference type="Pfam" id="PF02212">
    <property type="entry name" value="GED"/>
    <property type="match status" value="1"/>
</dbReference>
<dbReference type="Pfam" id="PF00350">
    <property type="entry name" value="Dynamin_N"/>
    <property type="match status" value="1"/>
</dbReference>
<evidence type="ECO:0000313" key="7">
    <source>
        <dbReference type="Proteomes" id="UP000594220"/>
    </source>
</evidence>
<dbReference type="Gene3D" id="3.40.50.300">
    <property type="entry name" value="P-loop containing nucleotide triphosphate hydrolases"/>
    <property type="match status" value="1"/>
</dbReference>
<dbReference type="GO" id="GO:0005634">
    <property type="term" value="C:nucleus"/>
    <property type="evidence" value="ECO:0007669"/>
    <property type="project" value="TreeGrafter"/>
</dbReference>
<keyword evidence="7" id="KW-1185">Reference proteome</keyword>
<dbReference type="InterPro" id="IPR027417">
    <property type="entry name" value="P-loop_NTPase"/>
</dbReference>
<evidence type="ECO:0000313" key="6">
    <source>
        <dbReference type="Ensembl" id="ENSCPRP00005023203.1"/>
    </source>
</evidence>
<reference evidence="6" key="2">
    <citation type="submission" date="2025-09" db="UniProtKB">
        <authorList>
            <consortium name="Ensembl"/>
        </authorList>
    </citation>
    <scope>IDENTIFICATION</scope>
</reference>
<dbReference type="GO" id="GO:0005874">
    <property type="term" value="C:microtubule"/>
    <property type="evidence" value="ECO:0007669"/>
    <property type="project" value="TreeGrafter"/>
</dbReference>
<dbReference type="CDD" id="cd08771">
    <property type="entry name" value="DLP_1"/>
    <property type="match status" value="1"/>
</dbReference>
<dbReference type="GO" id="GO:0008017">
    <property type="term" value="F:microtubule binding"/>
    <property type="evidence" value="ECO:0007669"/>
    <property type="project" value="TreeGrafter"/>
</dbReference>
<feature type="domain" description="Dynamin-type G" evidence="5">
    <location>
        <begin position="101"/>
        <end position="352"/>
    </location>
</feature>
<reference evidence="6" key="1">
    <citation type="submission" date="2025-08" db="UniProtKB">
        <authorList>
            <consortium name="Ensembl"/>
        </authorList>
    </citation>
    <scope>IDENTIFICATION</scope>
</reference>
<dbReference type="InterPro" id="IPR030381">
    <property type="entry name" value="G_DYNAMIN_dom"/>
</dbReference>
<dbReference type="PROSITE" id="PS51718">
    <property type="entry name" value="G_DYNAMIN_2"/>
    <property type="match status" value="1"/>
</dbReference>
<feature type="compositionally biased region" description="Polar residues" evidence="3">
    <location>
        <begin position="16"/>
        <end position="26"/>
    </location>
</feature>
<dbReference type="GO" id="GO:0005525">
    <property type="term" value="F:GTP binding"/>
    <property type="evidence" value="ECO:0007669"/>
    <property type="project" value="InterPro"/>
</dbReference>
<dbReference type="InterPro" id="IPR022812">
    <property type="entry name" value="Dynamin"/>
</dbReference>
<dbReference type="SMART" id="SM00302">
    <property type="entry name" value="GED"/>
    <property type="match status" value="1"/>
</dbReference>
<dbReference type="InterPro" id="IPR001401">
    <property type="entry name" value="Dynamin_GTPase"/>
</dbReference>
<organism evidence="6 7">
    <name type="scientific">Crocodylus porosus</name>
    <name type="common">Saltwater crocodile</name>
    <name type="synonym">Estuarine crocodile</name>
    <dbReference type="NCBI Taxonomy" id="8502"/>
    <lineage>
        <taxon>Eukaryota</taxon>
        <taxon>Metazoa</taxon>
        <taxon>Chordata</taxon>
        <taxon>Craniata</taxon>
        <taxon>Vertebrata</taxon>
        <taxon>Euteleostomi</taxon>
        <taxon>Archelosauria</taxon>
        <taxon>Archosauria</taxon>
        <taxon>Crocodylia</taxon>
        <taxon>Longirostres</taxon>
        <taxon>Crocodylidae</taxon>
        <taxon>Crocodylus</taxon>
    </lineage>
</organism>
<accession>A0A7M4FFD9</accession>
<dbReference type="GO" id="GO:0098793">
    <property type="term" value="C:presynapse"/>
    <property type="evidence" value="ECO:0007669"/>
    <property type="project" value="GOC"/>
</dbReference>
<evidence type="ECO:0000259" key="4">
    <source>
        <dbReference type="PROSITE" id="PS51388"/>
    </source>
</evidence>